<dbReference type="InterPro" id="IPR002347">
    <property type="entry name" value="SDR_fam"/>
</dbReference>
<sequence length="524" mass="59727">MAGESDPEYRGNEDGDRSGKRARNRVKEDEDADRSRKLSKQRRPGQKDKEEEDRSGKVVRVRRIRKDKEDETERSSKSRKIKRKTSKVPQFGGRFAIVTNYDREAEGKTEQDQKTNEDKDQPPSDLTIFEPITMQYRPAVSHMRSHEGPKPNETIAKDVEGGNDKHVSSQRYCHLKVSPYAFTPTYGFLKMEAEGETFFDSLGVLPVGVLAFLGLYLLRQFFKGGQFNERVSAKGKVAVVTGANGGIGFQIVRELNLKGAKVYMLCRNEERGNTAKRELAKLGCDATRLIVCKVDLNDFSTIHKFVDTFEEQCLDILINNAGIMFYPKFDLTVDGHERTWQSNYLGHFLLTELLLPKLRSAPNGRIVNQSSAVHMYGHIESPEEAEEKKKFNRYGPYNRSKLAQVMHARELTRRLRLEGETNVVVNASHPGVVATDLLRQTFLDVTPIRQLWAPFRWFFFKTDKDGAQTALFLALSKKTANISGQYFADLKEQKANRQVDDSVLCAKLYDYSLEVCLKEGTKQK</sequence>
<dbReference type="Pfam" id="PF00106">
    <property type="entry name" value="adh_short"/>
    <property type="match status" value="1"/>
</dbReference>
<accession>A0AA39HGY7</accession>
<gene>
    <name evidence="3" type="ORF">QR680_018116</name>
</gene>
<evidence type="ECO:0000313" key="3">
    <source>
        <dbReference type="EMBL" id="KAK0405655.1"/>
    </source>
</evidence>
<feature type="region of interest" description="Disordered" evidence="2">
    <location>
        <begin position="1"/>
        <end position="125"/>
    </location>
</feature>
<feature type="compositionally biased region" description="Basic residues" evidence="2">
    <location>
        <begin position="77"/>
        <end position="86"/>
    </location>
</feature>
<dbReference type="PANTHER" id="PTHR43157">
    <property type="entry name" value="PHOSPHATIDYLINOSITOL-GLYCAN BIOSYNTHESIS CLASS F PROTEIN-RELATED"/>
    <property type="match status" value="1"/>
</dbReference>
<reference evidence="3" key="1">
    <citation type="submission" date="2023-06" db="EMBL/GenBank/DDBJ databases">
        <title>Genomic analysis of the entomopathogenic nematode Steinernema hermaphroditum.</title>
        <authorList>
            <person name="Schwarz E.M."/>
            <person name="Heppert J.K."/>
            <person name="Baniya A."/>
            <person name="Schwartz H.T."/>
            <person name="Tan C.-H."/>
            <person name="Antoshechkin I."/>
            <person name="Sternberg P.W."/>
            <person name="Goodrich-Blair H."/>
            <person name="Dillman A.R."/>
        </authorList>
    </citation>
    <scope>NUCLEOTIDE SEQUENCE</scope>
    <source>
        <strain evidence="3">PS9179</strain>
        <tissue evidence="3">Whole animal</tissue>
    </source>
</reference>
<dbReference type="SUPFAM" id="SSF51735">
    <property type="entry name" value="NAD(P)-binding Rossmann-fold domains"/>
    <property type="match status" value="1"/>
</dbReference>
<dbReference type="Gene3D" id="3.40.50.720">
    <property type="entry name" value="NAD(P)-binding Rossmann-like Domain"/>
    <property type="match status" value="1"/>
</dbReference>
<dbReference type="InterPro" id="IPR036291">
    <property type="entry name" value="NAD(P)-bd_dom_sf"/>
</dbReference>
<evidence type="ECO:0000256" key="2">
    <source>
        <dbReference type="SAM" id="MobiDB-lite"/>
    </source>
</evidence>
<comment type="caution">
    <text evidence="3">The sequence shown here is derived from an EMBL/GenBank/DDBJ whole genome shotgun (WGS) entry which is preliminary data.</text>
</comment>
<feature type="compositionally biased region" description="Basic and acidic residues" evidence="2">
    <location>
        <begin position="45"/>
        <end position="56"/>
    </location>
</feature>
<keyword evidence="4" id="KW-1185">Reference proteome</keyword>
<dbReference type="EMBL" id="JAUCMV010000004">
    <property type="protein sequence ID" value="KAK0405655.1"/>
    <property type="molecule type" value="Genomic_DNA"/>
</dbReference>
<dbReference type="PRINTS" id="PR00081">
    <property type="entry name" value="GDHRDH"/>
</dbReference>
<keyword evidence="1" id="KW-0560">Oxidoreductase</keyword>
<dbReference type="PRINTS" id="PR00080">
    <property type="entry name" value="SDRFAMILY"/>
</dbReference>
<dbReference type="PANTHER" id="PTHR43157:SF31">
    <property type="entry name" value="PHOSPHATIDYLINOSITOL-GLYCAN BIOSYNTHESIS CLASS F PROTEIN"/>
    <property type="match status" value="1"/>
</dbReference>
<dbReference type="GO" id="GO:0016491">
    <property type="term" value="F:oxidoreductase activity"/>
    <property type="evidence" value="ECO:0007669"/>
    <property type="project" value="UniProtKB-KW"/>
</dbReference>
<evidence type="ECO:0000256" key="1">
    <source>
        <dbReference type="ARBA" id="ARBA00023002"/>
    </source>
</evidence>
<dbReference type="Proteomes" id="UP001175271">
    <property type="component" value="Unassembled WGS sequence"/>
</dbReference>
<feature type="compositionally biased region" description="Basic and acidic residues" evidence="2">
    <location>
        <begin position="66"/>
        <end position="76"/>
    </location>
</feature>
<organism evidence="3 4">
    <name type="scientific">Steinernema hermaphroditum</name>
    <dbReference type="NCBI Taxonomy" id="289476"/>
    <lineage>
        <taxon>Eukaryota</taxon>
        <taxon>Metazoa</taxon>
        <taxon>Ecdysozoa</taxon>
        <taxon>Nematoda</taxon>
        <taxon>Chromadorea</taxon>
        <taxon>Rhabditida</taxon>
        <taxon>Tylenchina</taxon>
        <taxon>Panagrolaimomorpha</taxon>
        <taxon>Strongyloidoidea</taxon>
        <taxon>Steinernematidae</taxon>
        <taxon>Steinernema</taxon>
    </lineage>
</organism>
<evidence type="ECO:0000313" key="4">
    <source>
        <dbReference type="Proteomes" id="UP001175271"/>
    </source>
</evidence>
<dbReference type="AlphaFoldDB" id="A0AA39HGY7"/>
<feature type="compositionally biased region" description="Basic and acidic residues" evidence="2">
    <location>
        <begin position="7"/>
        <end position="36"/>
    </location>
</feature>
<name>A0AA39HGY7_9BILA</name>
<feature type="compositionally biased region" description="Basic and acidic residues" evidence="2">
    <location>
        <begin position="101"/>
        <end position="122"/>
    </location>
</feature>
<proteinExistence type="predicted"/>
<protein>
    <submittedName>
        <fullName evidence="3">Uncharacterized protein</fullName>
    </submittedName>
</protein>